<dbReference type="Proteomes" id="UP000193866">
    <property type="component" value="Unassembled WGS sequence"/>
</dbReference>
<dbReference type="Gene3D" id="1.10.260.40">
    <property type="entry name" value="lambda repressor-like DNA-binding domains"/>
    <property type="match status" value="1"/>
</dbReference>
<dbReference type="InterPro" id="IPR010982">
    <property type="entry name" value="Lambda_DNA-bd_dom_sf"/>
</dbReference>
<dbReference type="STRING" id="1108812.AWC16_01120"/>
<dbReference type="PROSITE" id="PS50943">
    <property type="entry name" value="HTH_CROC1"/>
    <property type="match status" value="1"/>
</dbReference>
<feature type="domain" description="HTH cro/C1-type" evidence="1">
    <location>
        <begin position="20"/>
        <end position="76"/>
    </location>
</feature>
<dbReference type="CDD" id="cd00093">
    <property type="entry name" value="HTH_XRE"/>
    <property type="match status" value="1"/>
</dbReference>
<comment type="caution">
    <text evidence="2">The sequence shown here is derived from an EMBL/GenBank/DDBJ whole genome shotgun (WGS) entry which is preliminary data.</text>
</comment>
<dbReference type="OrthoDB" id="5187268at2"/>
<evidence type="ECO:0000313" key="3">
    <source>
        <dbReference type="Proteomes" id="UP000193866"/>
    </source>
</evidence>
<dbReference type="Pfam" id="PF13560">
    <property type="entry name" value="HTH_31"/>
    <property type="match status" value="1"/>
</dbReference>
<proteinExistence type="predicted"/>
<dbReference type="InterPro" id="IPR001387">
    <property type="entry name" value="Cro/C1-type_HTH"/>
</dbReference>
<dbReference type="AlphaFoldDB" id="A0A1X1Y6B5"/>
<protein>
    <recommendedName>
        <fullName evidence="1">HTH cro/C1-type domain-containing protein</fullName>
    </recommendedName>
</protein>
<dbReference type="SMART" id="SM00530">
    <property type="entry name" value="HTH_XRE"/>
    <property type="match status" value="1"/>
</dbReference>
<dbReference type="EMBL" id="LQPG01000058">
    <property type="protein sequence ID" value="ORW06570.1"/>
    <property type="molecule type" value="Genomic_DNA"/>
</dbReference>
<sequence length="118" mass="12557">MATMGPARIGHIERLAGNLLKAARSQIGVSQRQLAELAGVPQSTGARIESGARQPSLPVPALILAAVDLEVRINLAPYEGHDDVLDATDARLTLDQLARRRADQGAFAVALRDEVDNL</sequence>
<dbReference type="GO" id="GO:0003677">
    <property type="term" value="F:DNA binding"/>
    <property type="evidence" value="ECO:0007669"/>
    <property type="project" value="InterPro"/>
</dbReference>
<reference evidence="2 3" key="1">
    <citation type="submission" date="2016-01" db="EMBL/GenBank/DDBJ databases">
        <title>The new phylogeny of the genus Mycobacterium.</title>
        <authorList>
            <person name="Tarcisio F."/>
            <person name="Conor M."/>
            <person name="Antonella G."/>
            <person name="Elisabetta G."/>
            <person name="Giulia F.S."/>
            <person name="Sara T."/>
            <person name="Anna F."/>
            <person name="Clotilde B."/>
            <person name="Roberto B."/>
            <person name="Veronica D.S."/>
            <person name="Fabio R."/>
            <person name="Monica P."/>
            <person name="Olivier J."/>
            <person name="Enrico T."/>
            <person name="Nicola S."/>
        </authorList>
    </citation>
    <scope>NUCLEOTIDE SEQUENCE [LARGE SCALE GENOMIC DNA]</scope>
    <source>
        <strain evidence="2 3">DSM 45394</strain>
    </source>
</reference>
<organism evidence="2 3">
    <name type="scientific">Mycolicibacter longobardus</name>
    <dbReference type="NCBI Taxonomy" id="1108812"/>
    <lineage>
        <taxon>Bacteria</taxon>
        <taxon>Bacillati</taxon>
        <taxon>Actinomycetota</taxon>
        <taxon>Actinomycetes</taxon>
        <taxon>Mycobacteriales</taxon>
        <taxon>Mycobacteriaceae</taxon>
        <taxon>Mycolicibacter</taxon>
    </lineage>
</organism>
<keyword evidence="3" id="KW-1185">Reference proteome</keyword>
<dbReference type="SUPFAM" id="SSF47413">
    <property type="entry name" value="lambda repressor-like DNA-binding domains"/>
    <property type="match status" value="1"/>
</dbReference>
<evidence type="ECO:0000259" key="1">
    <source>
        <dbReference type="PROSITE" id="PS50943"/>
    </source>
</evidence>
<accession>A0A1X1Y6B5</accession>
<gene>
    <name evidence="2" type="ORF">AWC16_01120</name>
</gene>
<evidence type="ECO:0000313" key="2">
    <source>
        <dbReference type="EMBL" id="ORW06570.1"/>
    </source>
</evidence>
<name>A0A1X1Y6B5_9MYCO</name>